<dbReference type="Proteomes" id="UP000583929">
    <property type="component" value="Unassembled WGS sequence"/>
</dbReference>
<gene>
    <name evidence="2" type="ORF">F8388_027142</name>
    <name evidence="3" type="ORF">G4B88_022765</name>
</gene>
<dbReference type="EMBL" id="JAATIP010000105">
    <property type="protein sequence ID" value="KAF4372469.1"/>
    <property type="molecule type" value="Genomic_DNA"/>
</dbReference>
<evidence type="ECO:0000256" key="1">
    <source>
        <dbReference type="SAM" id="MobiDB-lite"/>
    </source>
</evidence>
<evidence type="ECO:0000313" key="3">
    <source>
        <dbReference type="EMBL" id="KAF4399682.1"/>
    </source>
</evidence>
<feature type="compositionally biased region" description="Low complexity" evidence="1">
    <location>
        <begin position="94"/>
        <end position="115"/>
    </location>
</feature>
<dbReference type="AlphaFoldDB" id="A0A7J6FRP7"/>
<dbReference type="InterPro" id="IPR015157">
    <property type="entry name" value="TMA7"/>
</dbReference>
<protein>
    <submittedName>
        <fullName evidence="2">Uncharacterized protein</fullName>
    </submittedName>
</protein>
<name>A0A7J6FRP7_CANSA</name>
<reference evidence="4 5" key="1">
    <citation type="journal article" date="2020" name="bioRxiv">
        <title>Sequence and annotation of 42 cannabis genomes reveals extensive copy number variation in cannabinoid synthesis and pathogen resistance genes.</title>
        <authorList>
            <person name="Mckernan K.J."/>
            <person name="Helbert Y."/>
            <person name="Kane L.T."/>
            <person name="Ebling H."/>
            <person name="Zhang L."/>
            <person name="Liu B."/>
            <person name="Eaton Z."/>
            <person name="Mclaughlin S."/>
            <person name="Kingan S."/>
            <person name="Baybayan P."/>
            <person name="Concepcion G."/>
            <person name="Jordan M."/>
            <person name="Riva A."/>
            <person name="Barbazuk W."/>
            <person name="Harkins T."/>
        </authorList>
    </citation>
    <scope>NUCLEOTIDE SEQUENCE [LARGE SCALE GENOMIC DNA]</scope>
    <source>
        <strain evidence="4 5">cv. Jamaican Lion 4</strain>
        <strain evidence="3">Father</strain>
        <strain evidence="2">Mother</strain>
        <tissue evidence="2">Leaf</tissue>
    </source>
</reference>
<evidence type="ECO:0000313" key="4">
    <source>
        <dbReference type="Proteomes" id="UP000525078"/>
    </source>
</evidence>
<dbReference type="Proteomes" id="UP000525078">
    <property type="component" value="Unassembled WGS sequence"/>
</dbReference>
<organism evidence="2 4">
    <name type="scientific">Cannabis sativa</name>
    <name type="common">Hemp</name>
    <name type="synonym">Marijuana</name>
    <dbReference type="NCBI Taxonomy" id="3483"/>
    <lineage>
        <taxon>Eukaryota</taxon>
        <taxon>Viridiplantae</taxon>
        <taxon>Streptophyta</taxon>
        <taxon>Embryophyta</taxon>
        <taxon>Tracheophyta</taxon>
        <taxon>Spermatophyta</taxon>
        <taxon>Magnoliopsida</taxon>
        <taxon>eudicotyledons</taxon>
        <taxon>Gunneridae</taxon>
        <taxon>Pentapetalae</taxon>
        <taxon>rosids</taxon>
        <taxon>fabids</taxon>
        <taxon>Rosales</taxon>
        <taxon>Cannabaceae</taxon>
        <taxon>Cannabis</taxon>
    </lineage>
</organism>
<feature type="region of interest" description="Disordered" evidence="1">
    <location>
        <begin position="94"/>
        <end position="116"/>
    </location>
</feature>
<comment type="caution">
    <text evidence="2">The sequence shown here is derived from an EMBL/GenBank/DDBJ whole genome shotgun (WGS) entry which is preliminary data.</text>
</comment>
<dbReference type="EMBL" id="JAATIQ010000021">
    <property type="protein sequence ID" value="KAF4399682.1"/>
    <property type="molecule type" value="Genomic_DNA"/>
</dbReference>
<keyword evidence="5" id="KW-1185">Reference proteome</keyword>
<dbReference type="Pfam" id="PF09072">
    <property type="entry name" value="TMA7"/>
    <property type="match status" value="1"/>
</dbReference>
<evidence type="ECO:0000313" key="2">
    <source>
        <dbReference type="EMBL" id="KAF4372469.1"/>
    </source>
</evidence>
<evidence type="ECO:0000313" key="5">
    <source>
        <dbReference type="Proteomes" id="UP000583929"/>
    </source>
</evidence>
<sequence length="131" mass="13844">MSSKQGGKAKPLKQPKKDQKDYDEANILFKLNFISILLVVGSERPQSQGTTEGSFWRFRAQEKWEEIRGSNTTIPMGMGISIHYSYCLSGLSGFSPGSSSSSSSLFSSSSSSSSGGSAGIGIGIGVFMGAN</sequence>
<proteinExistence type="predicted"/>
<accession>A0A7J6FRP7</accession>